<name>X1PSG0_9ZZZZ</name>
<dbReference type="AlphaFoldDB" id="X1PSG0"/>
<organism evidence="1">
    <name type="scientific">marine sediment metagenome</name>
    <dbReference type="NCBI Taxonomy" id="412755"/>
    <lineage>
        <taxon>unclassified sequences</taxon>
        <taxon>metagenomes</taxon>
        <taxon>ecological metagenomes</taxon>
    </lineage>
</organism>
<protein>
    <submittedName>
        <fullName evidence="1">Uncharacterized protein</fullName>
    </submittedName>
</protein>
<accession>X1PSG0</accession>
<sequence length="30" mass="3213">ISSMALRKAQGKTLLDIPSTSKSFFVEGSL</sequence>
<gene>
    <name evidence="1" type="ORF">S06H3_50281</name>
</gene>
<feature type="non-terminal residue" evidence="1">
    <location>
        <position position="1"/>
    </location>
</feature>
<comment type="caution">
    <text evidence="1">The sequence shown here is derived from an EMBL/GenBank/DDBJ whole genome shotgun (WGS) entry which is preliminary data.</text>
</comment>
<evidence type="ECO:0000313" key="1">
    <source>
        <dbReference type="EMBL" id="GAI42010.1"/>
    </source>
</evidence>
<reference evidence="1" key="1">
    <citation type="journal article" date="2014" name="Front. Microbiol.">
        <title>High frequency of phylogenetically diverse reductive dehalogenase-homologous genes in deep subseafloor sedimentary metagenomes.</title>
        <authorList>
            <person name="Kawai M."/>
            <person name="Futagami T."/>
            <person name="Toyoda A."/>
            <person name="Takaki Y."/>
            <person name="Nishi S."/>
            <person name="Hori S."/>
            <person name="Arai W."/>
            <person name="Tsubouchi T."/>
            <person name="Morono Y."/>
            <person name="Uchiyama I."/>
            <person name="Ito T."/>
            <person name="Fujiyama A."/>
            <person name="Inagaki F."/>
            <person name="Takami H."/>
        </authorList>
    </citation>
    <scope>NUCLEOTIDE SEQUENCE</scope>
    <source>
        <strain evidence="1">Expedition CK06-06</strain>
    </source>
</reference>
<proteinExistence type="predicted"/>
<dbReference type="EMBL" id="BARV01031823">
    <property type="protein sequence ID" value="GAI42010.1"/>
    <property type="molecule type" value="Genomic_DNA"/>
</dbReference>